<dbReference type="RefSeq" id="XP_075080285.1">
    <property type="nucleotide sequence ID" value="XM_075224184.1"/>
</dbReference>
<keyword evidence="1" id="KW-1185">Reference proteome</keyword>
<evidence type="ECO:0000313" key="2">
    <source>
        <dbReference type="RefSeq" id="XP_075080285.1"/>
    </source>
</evidence>
<name>A0AC58S5M2_TOBAC</name>
<sequence>MSSHGCLMNEFGFSDMIEVPDEGQSGGLVVLWDTNLVNVNNFVRRNNEIHALIEVPPILEYKLLTQRELTTAQKHAIMVAWHKPHKGSLNIDGAFRKRDNLAGLGGSFRDSNGQWIMGFQHHCLASSPLQAELEALKEGLYIAMTKGLTPLVIKTDSTKVVNAPAEVANNTT</sequence>
<evidence type="ECO:0000313" key="1">
    <source>
        <dbReference type="Proteomes" id="UP000790787"/>
    </source>
</evidence>
<reference evidence="2" key="2">
    <citation type="submission" date="2025-08" db="UniProtKB">
        <authorList>
            <consortium name="RefSeq"/>
        </authorList>
    </citation>
    <scope>IDENTIFICATION</scope>
    <source>
        <tissue evidence="2">Leaf</tissue>
    </source>
</reference>
<proteinExistence type="predicted"/>
<accession>A0AC58S5M2</accession>
<dbReference type="Proteomes" id="UP000790787">
    <property type="component" value="Chromosome 11"/>
</dbReference>
<organism evidence="1 2">
    <name type="scientific">Nicotiana tabacum</name>
    <name type="common">Common tobacco</name>
    <dbReference type="NCBI Taxonomy" id="4097"/>
    <lineage>
        <taxon>Eukaryota</taxon>
        <taxon>Viridiplantae</taxon>
        <taxon>Streptophyta</taxon>
        <taxon>Embryophyta</taxon>
        <taxon>Tracheophyta</taxon>
        <taxon>Spermatophyta</taxon>
        <taxon>Magnoliopsida</taxon>
        <taxon>eudicotyledons</taxon>
        <taxon>Gunneridae</taxon>
        <taxon>Pentapetalae</taxon>
        <taxon>asterids</taxon>
        <taxon>lamiids</taxon>
        <taxon>Solanales</taxon>
        <taxon>Solanaceae</taxon>
        <taxon>Nicotianoideae</taxon>
        <taxon>Nicotianeae</taxon>
        <taxon>Nicotiana</taxon>
    </lineage>
</organism>
<gene>
    <name evidence="2" type="primary">LOC142165809</name>
</gene>
<reference evidence="1" key="1">
    <citation type="journal article" date="2014" name="Nat. Commun.">
        <title>The tobacco genome sequence and its comparison with those of tomato and potato.</title>
        <authorList>
            <person name="Sierro N."/>
            <person name="Battey J.N."/>
            <person name="Ouadi S."/>
            <person name="Bakaher N."/>
            <person name="Bovet L."/>
            <person name="Willig A."/>
            <person name="Goepfert S."/>
            <person name="Peitsch M.C."/>
            <person name="Ivanov N.V."/>
        </authorList>
    </citation>
    <scope>NUCLEOTIDE SEQUENCE [LARGE SCALE GENOMIC DNA]</scope>
</reference>
<protein>
    <submittedName>
        <fullName evidence="2">Uncharacterized protein LOC142165809</fullName>
    </submittedName>
</protein>